<proteinExistence type="inferred from homology"/>
<dbReference type="CDD" id="cd03036">
    <property type="entry name" value="ArsC_like"/>
    <property type="match status" value="1"/>
</dbReference>
<dbReference type="InterPro" id="IPR006504">
    <property type="entry name" value="Tscrpt_reg_Spx/MgsR"/>
</dbReference>
<accession>A0ABW4YLS3</accession>
<dbReference type="Gene3D" id="3.40.30.10">
    <property type="entry name" value="Glutaredoxin"/>
    <property type="match status" value="1"/>
</dbReference>
<dbReference type="Proteomes" id="UP001597362">
    <property type="component" value="Unassembled WGS sequence"/>
</dbReference>
<dbReference type="InterPro" id="IPR006660">
    <property type="entry name" value="Arsenate_reductase-like"/>
</dbReference>
<dbReference type="PANTHER" id="PTHR30041:SF8">
    <property type="entry name" value="PROTEIN YFFB"/>
    <property type="match status" value="1"/>
</dbReference>
<dbReference type="Pfam" id="PF03960">
    <property type="entry name" value="ArsC"/>
    <property type="match status" value="1"/>
</dbReference>
<keyword evidence="3" id="KW-1185">Reference proteome</keyword>
<sequence length="121" mass="13690">MSNRQVTIIEYPKCSTCRAAIKSLEAKGNIVSRRHIVEDTPTAEQLKQLITLSGLELKKWLNTSGQVYRQLQLKDKLADMSDDEVIALLANHGMLLKRPIVTDGQSVTVGYNEEQYEKVWS</sequence>
<protein>
    <submittedName>
        <fullName evidence="2">Arsenate reductase family protein</fullName>
    </submittedName>
</protein>
<reference evidence="3" key="1">
    <citation type="journal article" date="2019" name="Int. J. Syst. Evol. Microbiol.">
        <title>The Global Catalogue of Microorganisms (GCM) 10K type strain sequencing project: providing services to taxonomists for standard genome sequencing and annotation.</title>
        <authorList>
            <consortium name="The Broad Institute Genomics Platform"/>
            <consortium name="The Broad Institute Genome Sequencing Center for Infectious Disease"/>
            <person name="Wu L."/>
            <person name="Ma J."/>
        </authorList>
    </citation>
    <scope>NUCLEOTIDE SEQUENCE [LARGE SCALE GENOMIC DNA]</scope>
    <source>
        <strain evidence="3">GH52</strain>
    </source>
</reference>
<dbReference type="SUPFAM" id="SSF52833">
    <property type="entry name" value="Thioredoxin-like"/>
    <property type="match status" value="1"/>
</dbReference>
<evidence type="ECO:0000313" key="3">
    <source>
        <dbReference type="Proteomes" id="UP001597362"/>
    </source>
</evidence>
<organism evidence="2 3">
    <name type="scientific">Paenibacillus yanchengensis</name>
    <dbReference type="NCBI Taxonomy" id="2035833"/>
    <lineage>
        <taxon>Bacteria</taxon>
        <taxon>Bacillati</taxon>
        <taxon>Bacillota</taxon>
        <taxon>Bacilli</taxon>
        <taxon>Bacillales</taxon>
        <taxon>Paenibacillaceae</taxon>
        <taxon>Paenibacillus</taxon>
    </lineage>
</organism>
<dbReference type="RefSeq" id="WP_377772835.1">
    <property type="nucleotide sequence ID" value="NZ_JBHUHO010000030.1"/>
</dbReference>
<evidence type="ECO:0000256" key="1">
    <source>
        <dbReference type="PROSITE-ProRule" id="PRU01282"/>
    </source>
</evidence>
<comment type="caution">
    <text evidence="2">The sequence shown here is derived from an EMBL/GenBank/DDBJ whole genome shotgun (WGS) entry which is preliminary data.</text>
</comment>
<dbReference type="NCBIfam" id="TIGR01617">
    <property type="entry name" value="arsC_related"/>
    <property type="match status" value="1"/>
</dbReference>
<dbReference type="PANTHER" id="PTHR30041">
    <property type="entry name" value="ARSENATE REDUCTASE"/>
    <property type="match status" value="1"/>
</dbReference>
<name>A0ABW4YLS3_9BACL</name>
<evidence type="ECO:0000313" key="2">
    <source>
        <dbReference type="EMBL" id="MFD2116562.1"/>
    </source>
</evidence>
<comment type="similarity">
    <text evidence="1">Belongs to the ArsC family.</text>
</comment>
<dbReference type="EMBL" id="JBHUHO010000030">
    <property type="protein sequence ID" value="MFD2116562.1"/>
    <property type="molecule type" value="Genomic_DNA"/>
</dbReference>
<dbReference type="PROSITE" id="PS51353">
    <property type="entry name" value="ARSC"/>
    <property type="match status" value="1"/>
</dbReference>
<gene>
    <name evidence="2" type="ORF">ACFSJH_12590</name>
</gene>
<dbReference type="InterPro" id="IPR036249">
    <property type="entry name" value="Thioredoxin-like_sf"/>
</dbReference>